<dbReference type="AlphaFoldDB" id="A0A485B9M1"/>
<gene>
    <name evidence="3" type="primary">rutB_1</name>
    <name evidence="3" type="ORF">NCTC13038_01878</name>
</gene>
<dbReference type="CDD" id="cd00431">
    <property type="entry name" value="cysteine_hydrolases"/>
    <property type="match status" value="1"/>
</dbReference>
<dbReference type="InterPro" id="IPR036380">
    <property type="entry name" value="Isochorismatase-like_sf"/>
</dbReference>
<feature type="domain" description="Isochorismatase-like" evidence="2">
    <location>
        <begin position="18"/>
        <end position="153"/>
    </location>
</feature>
<evidence type="ECO:0000259" key="2">
    <source>
        <dbReference type="Pfam" id="PF00857"/>
    </source>
</evidence>
<dbReference type="EMBL" id="CAADJG010000002">
    <property type="protein sequence ID" value="VFS69740.1"/>
    <property type="molecule type" value="Genomic_DNA"/>
</dbReference>
<keyword evidence="1 3" id="KW-0378">Hydrolase</keyword>
<accession>A0A485B9M1</accession>
<dbReference type="Proteomes" id="UP000332594">
    <property type="component" value="Unassembled WGS sequence"/>
</dbReference>
<dbReference type="PANTHER" id="PTHR43540:SF6">
    <property type="entry name" value="ISOCHORISMATASE-LIKE DOMAIN-CONTAINING PROTEIN"/>
    <property type="match status" value="1"/>
</dbReference>
<dbReference type="SUPFAM" id="SSF52499">
    <property type="entry name" value="Isochorismatase-like hydrolases"/>
    <property type="match status" value="1"/>
</dbReference>
<protein>
    <submittedName>
        <fullName evidence="3">Peroxyureidoacrylate/ureidoacrylate amidohydrolase RutB</fullName>
        <ecNumber evidence="3">3.5.1.-</ecNumber>
    </submittedName>
</protein>
<name>A0A485B9M1_RAOTE</name>
<dbReference type="Gene3D" id="3.40.50.850">
    <property type="entry name" value="Isochorismatase-like"/>
    <property type="match status" value="1"/>
</dbReference>
<reference evidence="3 4" key="1">
    <citation type="submission" date="2019-03" db="EMBL/GenBank/DDBJ databases">
        <authorList>
            <consortium name="Pathogen Informatics"/>
        </authorList>
    </citation>
    <scope>NUCLEOTIDE SEQUENCE [LARGE SCALE GENOMIC DNA]</scope>
    <source>
        <strain evidence="3 4">NCTC13038</strain>
    </source>
</reference>
<dbReference type="EC" id="3.5.1.-" evidence="3"/>
<evidence type="ECO:0000313" key="3">
    <source>
        <dbReference type="EMBL" id="VFS69740.1"/>
    </source>
</evidence>
<evidence type="ECO:0000313" key="4">
    <source>
        <dbReference type="Proteomes" id="UP000332594"/>
    </source>
</evidence>
<dbReference type="PANTHER" id="PTHR43540">
    <property type="entry name" value="PEROXYUREIDOACRYLATE/UREIDOACRYLATE AMIDOHYDROLASE-RELATED"/>
    <property type="match status" value="1"/>
</dbReference>
<dbReference type="GO" id="GO:0016787">
    <property type="term" value="F:hydrolase activity"/>
    <property type="evidence" value="ECO:0007669"/>
    <property type="project" value="UniProtKB-KW"/>
</dbReference>
<evidence type="ECO:0000256" key="1">
    <source>
        <dbReference type="ARBA" id="ARBA00022801"/>
    </source>
</evidence>
<organism evidence="3 4">
    <name type="scientific">Raoultella terrigena</name>
    <name type="common">Klebsiella terrigena</name>
    <dbReference type="NCBI Taxonomy" id="577"/>
    <lineage>
        <taxon>Bacteria</taxon>
        <taxon>Pseudomonadati</taxon>
        <taxon>Pseudomonadota</taxon>
        <taxon>Gammaproteobacteria</taxon>
        <taxon>Enterobacterales</taxon>
        <taxon>Enterobacteriaceae</taxon>
        <taxon>Klebsiella/Raoultella group</taxon>
        <taxon>Raoultella</taxon>
    </lineage>
</organism>
<sequence>MITLPARPESLTFAAQNSALIVVDMQNAYASQGGYLDLAGFDVSATRPVIDNINTAVAAARAAGMLIIWFQNGWDDQYMEAGGPGSPNYHKSNALKTMRRRPELQGKLLAKGGWDYQLVDELRPQPGDVVLPKPRYSGFYNTQLDSILRSRGIPPPGVHRYRHQRLRGSPPCADGFFLEYFGIVLEDATHQAGPAFAQQAALFNIETFFGWVSDVAQLLRCPAARQPHPVPGGETLCLNRSLFHPAPPRRSPLSFPARWPMAWCTSPVRCRSISKTTWSISATQRRKPVTFWRPSAALSKRRGAVWRM</sequence>
<proteinExistence type="predicted"/>
<dbReference type="Pfam" id="PF00857">
    <property type="entry name" value="Isochorismatase"/>
    <property type="match status" value="1"/>
</dbReference>
<dbReference type="InterPro" id="IPR000868">
    <property type="entry name" value="Isochorismatase-like_dom"/>
</dbReference>
<dbReference type="InterPro" id="IPR050272">
    <property type="entry name" value="Isochorismatase-like_hydrls"/>
</dbReference>